<reference evidence="2" key="2">
    <citation type="submission" date="2015-06" db="UniProtKB">
        <authorList>
            <consortium name="EnsemblMetazoa"/>
        </authorList>
    </citation>
    <scope>IDENTIFICATION</scope>
</reference>
<evidence type="ECO:0000313" key="2">
    <source>
        <dbReference type="EnsemblMetazoa" id="MESCA004894-PA"/>
    </source>
</evidence>
<evidence type="ECO:0000313" key="3">
    <source>
        <dbReference type="Proteomes" id="UP000015102"/>
    </source>
</evidence>
<organism evidence="2 3">
    <name type="scientific">Megaselia scalaris</name>
    <name type="common">Humpbacked fly</name>
    <name type="synonym">Phora scalaris</name>
    <dbReference type="NCBI Taxonomy" id="36166"/>
    <lineage>
        <taxon>Eukaryota</taxon>
        <taxon>Metazoa</taxon>
        <taxon>Ecdysozoa</taxon>
        <taxon>Arthropoda</taxon>
        <taxon>Hexapoda</taxon>
        <taxon>Insecta</taxon>
        <taxon>Pterygota</taxon>
        <taxon>Neoptera</taxon>
        <taxon>Endopterygota</taxon>
        <taxon>Diptera</taxon>
        <taxon>Brachycera</taxon>
        <taxon>Muscomorpha</taxon>
        <taxon>Platypezoidea</taxon>
        <taxon>Phoridae</taxon>
        <taxon>Megaseliini</taxon>
        <taxon>Megaselia</taxon>
    </lineage>
</organism>
<sequence>MTERLPSHISPGPGPGAYLLPSTIGYISHDVRKERSPMYTFGKAQLQSEPSDSPGPGGGLLFHE</sequence>
<reference evidence="3" key="1">
    <citation type="submission" date="2013-02" db="EMBL/GenBank/DDBJ databases">
        <authorList>
            <person name="Hughes D."/>
        </authorList>
    </citation>
    <scope>NUCLEOTIDE SEQUENCE</scope>
    <source>
        <strain>Durham</strain>
        <strain evidence="3">NC isolate 2 -- Noor lab</strain>
    </source>
</reference>
<dbReference type="AlphaFoldDB" id="T1GMW0"/>
<dbReference type="EMBL" id="CAQQ02135722">
    <property type="status" value="NOT_ANNOTATED_CDS"/>
    <property type="molecule type" value="Genomic_DNA"/>
</dbReference>
<dbReference type="InterPro" id="IPR010736">
    <property type="entry name" value="SHIPPO-rpt"/>
</dbReference>
<protein>
    <submittedName>
        <fullName evidence="2">Uncharacterized protein</fullName>
    </submittedName>
</protein>
<evidence type="ECO:0000256" key="1">
    <source>
        <dbReference type="SAM" id="MobiDB-lite"/>
    </source>
</evidence>
<accession>T1GMW0</accession>
<dbReference type="EnsemblMetazoa" id="MESCA004894-RA">
    <property type="protein sequence ID" value="MESCA004894-PA"/>
    <property type="gene ID" value="MESCA004894"/>
</dbReference>
<name>T1GMW0_MEGSC</name>
<dbReference type="Pfam" id="PF07004">
    <property type="entry name" value="SHIPPO-rpt"/>
    <property type="match status" value="1"/>
</dbReference>
<dbReference type="Proteomes" id="UP000015102">
    <property type="component" value="Unassembled WGS sequence"/>
</dbReference>
<dbReference type="HOGENOM" id="CLU_2870169_0_0_1"/>
<keyword evidence="3" id="KW-1185">Reference proteome</keyword>
<feature type="region of interest" description="Disordered" evidence="1">
    <location>
        <begin position="42"/>
        <end position="64"/>
    </location>
</feature>
<feature type="compositionally biased region" description="Gly residues" evidence="1">
    <location>
        <begin position="55"/>
        <end position="64"/>
    </location>
</feature>
<proteinExistence type="predicted"/>